<dbReference type="PANTHER" id="PTHR33625:SF2">
    <property type="entry name" value="POST-SET DOMAIN-CONTAINING PROTEIN"/>
    <property type="match status" value="1"/>
</dbReference>
<proteinExistence type="predicted"/>
<evidence type="ECO:0000259" key="1">
    <source>
        <dbReference type="PROSITE" id="PS50868"/>
    </source>
</evidence>
<gene>
    <name evidence="2" type="ORF">RchiOBHm_Chr1g0348271</name>
</gene>
<dbReference type="Proteomes" id="UP000238479">
    <property type="component" value="Chromosome 1"/>
</dbReference>
<dbReference type="OMA" id="APKEEMN"/>
<accession>A0A2P6SFH5</accession>
<keyword evidence="3" id="KW-1185">Reference proteome</keyword>
<dbReference type="EMBL" id="PDCK01000039">
    <property type="protein sequence ID" value="PRQ57432.1"/>
    <property type="molecule type" value="Genomic_DNA"/>
</dbReference>
<organism evidence="2 3">
    <name type="scientific">Rosa chinensis</name>
    <name type="common">China rose</name>
    <dbReference type="NCBI Taxonomy" id="74649"/>
    <lineage>
        <taxon>Eukaryota</taxon>
        <taxon>Viridiplantae</taxon>
        <taxon>Streptophyta</taxon>
        <taxon>Embryophyta</taxon>
        <taxon>Tracheophyta</taxon>
        <taxon>Spermatophyta</taxon>
        <taxon>Magnoliopsida</taxon>
        <taxon>eudicotyledons</taxon>
        <taxon>Gunneridae</taxon>
        <taxon>Pentapetalae</taxon>
        <taxon>rosids</taxon>
        <taxon>fabids</taxon>
        <taxon>Rosales</taxon>
        <taxon>Rosaceae</taxon>
        <taxon>Rosoideae</taxon>
        <taxon>Rosoideae incertae sedis</taxon>
        <taxon>Rosa</taxon>
    </lineage>
</organism>
<protein>
    <submittedName>
        <fullName evidence="2">Putative Post-SET domain-containing protein</fullName>
    </submittedName>
</protein>
<name>A0A2P6SFH5_ROSCH</name>
<reference evidence="2 3" key="1">
    <citation type="journal article" date="2018" name="Nat. Genet.">
        <title>The Rosa genome provides new insights in the design of modern roses.</title>
        <authorList>
            <person name="Bendahmane M."/>
        </authorList>
    </citation>
    <scope>NUCLEOTIDE SEQUENCE [LARGE SCALE GENOMIC DNA]</scope>
    <source>
        <strain evidence="3">cv. Old Blush</strain>
    </source>
</reference>
<feature type="domain" description="Post-SET" evidence="1">
    <location>
        <begin position="49"/>
        <end position="65"/>
    </location>
</feature>
<dbReference type="InterPro" id="IPR003616">
    <property type="entry name" value="Post-SET_dom"/>
</dbReference>
<dbReference type="STRING" id="74649.A0A2P6SFH5"/>
<dbReference type="Gramene" id="PRQ57432">
    <property type="protein sequence ID" value="PRQ57432"/>
    <property type="gene ID" value="RchiOBHm_Chr1g0348271"/>
</dbReference>
<dbReference type="AlphaFoldDB" id="A0A2P6SFH5"/>
<sequence>MGGGTMHIDFPIIHIKPCSSNTTDNKIISNNLNFPVSNSYVGAVKPSCSASQCYCGNETCRKKLELVYGKEEKRASGPLISSSVFGSVPSQFEVQSAIAALMNFMLGVNSSESDLQWLQKLLDSCVTRKLLSYGHRKVYDAFQLLQADPSVQRLVLSLSSDKALWDAITNNDLVKKLQEPPGSGVPQNSNTEPDLVACIIRWIMEMTKAKVMELVEKFQSLVNDVFLPRQTKRENPEVENKNEFEEKLRSSLLLSIVTLLIVVVARLQRA</sequence>
<evidence type="ECO:0000313" key="2">
    <source>
        <dbReference type="EMBL" id="PRQ57432.1"/>
    </source>
</evidence>
<dbReference type="OrthoDB" id="737041at2759"/>
<dbReference type="PROSITE" id="PS50868">
    <property type="entry name" value="POST_SET"/>
    <property type="match status" value="1"/>
</dbReference>
<dbReference type="PANTHER" id="PTHR33625">
    <property type="entry name" value="OS08G0179900 PROTEIN"/>
    <property type="match status" value="1"/>
</dbReference>
<evidence type="ECO:0000313" key="3">
    <source>
        <dbReference type="Proteomes" id="UP000238479"/>
    </source>
</evidence>
<comment type="caution">
    <text evidence="2">The sequence shown here is derived from an EMBL/GenBank/DDBJ whole genome shotgun (WGS) entry which is preliminary data.</text>
</comment>